<evidence type="ECO:0000256" key="2">
    <source>
        <dbReference type="ARBA" id="ARBA00022801"/>
    </source>
</evidence>
<name>A0A940DQC8_9BACT</name>
<reference evidence="4" key="1">
    <citation type="submission" date="2020-10" db="EMBL/GenBank/DDBJ databases">
        <authorList>
            <person name="Gilroy R."/>
        </authorList>
    </citation>
    <scope>NUCLEOTIDE SEQUENCE</scope>
    <source>
        <strain evidence="4">F1-3629</strain>
    </source>
</reference>
<gene>
    <name evidence="4" type="ORF">IAC07_07710</name>
</gene>
<dbReference type="PANTHER" id="PTHR11845:SF13">
    <property type="entry name" value="5'-DEOXYNUCLEOTIDASE HDDC2"/>
    <property type="match status" value="1"/>
</dbReference>
<comment type="caution">
    <text evidence="4">The sequence shown here is derived from an EMBL/GenBank/DDBJ whole genome shotgun (WGS) entry which is preliminary data.</text>
</comment>
<keyword evidence="2" id="KW-0378">Hydrolase</keyword>
<feature type="domain" description="HD" evidence="3">
    <location>
        <begin position="14"/>
        <end position="176"/>
    </location>
</feature>
<proteinExistence type="predicted"/>
<dbReference type="SUPFAM" id="SSF109604">
    <property type="entry name" value="HD-domain/PDEase-like"/>
    <property type="match status" value="1"/>
</dbReference>
<dbReference type="GO" id="GO:0046872">
    <property type="term" value="F:metal ion binding"/>
    <property type="evidence" value="ECO:0007669"/>
    <property type="project" value="UniProtKB-KW"/>
</dbReference>
<dbReference type="InterPro" id="IPR006674">
    <property type="entry name" value="HD_domain"/>
</dbReference>
<accession>A0A940DQC8</accession>
<dbReference type="PANTHER" id="PTHR11845">
    <property type="entry name" value="5'-DEOXYNUCLEOTIDASE HDDC2"/>
    <property type="match status" value="1"/>
</dbReference>
<sequence>MDRLEKIVEFCRTIDREKFIQRKTYLTDGERLENDAEHAWHLAVMALLLGEYSNAEIDLLRVVSMVLIHDLVEIYAGDTFAYDKAGMKTQKARESAAADRLFPMLPDDLASRFRGLWDEFESEETAEAKFAHTLDNFQPMMLQAATDGRAWREGGRRLSEVLRRNARTAEGSKTLWNYAEEHFIRPQIEKGHLKDDIG</sequence>
<keyword evidence="1" id="KW-0479">Metal-binding</keyword>
<dbReference type="Pfam" id="PF13023">
    <property type="entry name" value="HD_3"/>
    <property type="match status" value="1"/>
</dbReference>
<dbReference type="InterPro" id="IPR039356">
    <property type="entry name" value="YfbR/HDDC2"/>
</dbReference>
<dbReference type="EMBL" id="JADIMJ010000117">
    <property type="protein sequence ID" value="MBO8454590.1"/>
    <property type="molecule type" value="Genomic_DNA"/>
</dbReference>
<evidence type="ECO:0000256" key="1">
    <source>
        <dbReference type="ARBA" id="ARBA00022723"/>
    </source>
</evidence>
<evidence type="ECO:0000259" key="3">
    <source>
        <dbReference type="Pfam" id="PF13023"/>
    </source>
</evidence>
<evidence type="ECO:0000313" key="4">
    <source>
        <dbReference type="EMBL" id="MBO8454590.1"/>
    </source>
</evidence>
<reference evidence="4" key="2">
    <citation type="journal article" date="2021" name="PeerJ">
        <title>Extensive microbial diversity within the chicken gut microbiome revealed by metagenomics and culture.</title>
        <authorList>
            <person name="Gilroy R."/>
            <person name="Ravi A."/>
            <person name="Getino M."/>
            <person name="Pursley I."/>
            <person name="Horton D.L."/>
            <person name="Alikhan N.F."/>
            <person name="Baker D."/>
            <person name="Gharbi K."/>
            <person name="Hall N."/>
            <person name="Watson M."/>
            <person name="Adriaenssens E.M."/>
            <person name="Foster-Nyarko E."/>
            <person name="Jarju S."/>
            <person name="Secka A."/>
            <person name="Antonio M."/>
            <person name="Oren A."/>
            <person name="Chaudhuri R.R."/>
            <person name="La Ragione R."/>
            <person name="Hildebrand F."/>
            <person name="Pallen M.J."/>
        </authorList>
    </citation>
    <scope>NUCLEOTIDE SEQUENCE</scope>
    <source>
        <strain evidence="4">F1-3629</strain>
    </source>
</reference>
<protein>
    <submittedName>
        <fullName evidence="4">HD domain-containing protein</fullName>
    </submittedName>
</protein>
<evidence type="ECO:0000313" key="5">
    <source>
        <dbReference type="Proteomes" id="UP000771749"/>
    </source>
</evidence>
<dbReference type="Gene3D" id="1.10.3210.10">
    <property type="entry name" value="Hypothetical protein af1432"/>
    <property type="match status" value="1"/>
</dbReference>
<dbReference type="Proteomes" id="UP000771749">
    <property type="component" value="Unassembled WGS sequence"/>
</dbReference>
<organism evidence="4 5">
    <name type="scientific">Candidatus Cryptobacteroides gallistercoris</name>
    <dbReference type="NCBI Taxonomy" id="2840765"/>
    <lineage>
        <taxon>Bacteria</taxon>
        <taxon>Pseudomonadati</taxon>
        <taxon>Bacteroidota</taxon>
        <taxon>Bacteroidia</taxon>
        <taxon>Bacteroidales</taxon>
        <taxon>Candidatus Cryptobacteroides</taxon>
    </lineage>
</organism>
<dbReference type="GO" id="GO:0002953">
    <property type="term" value="F:5'-deoxynucleotidase activity"/>
    <property type="evidence" value="ECO:0007669"/>
    <property type="project" value="InterPro"/>
</dbReference>
<dbReference type="GO" id="GO:0005737">
    <property type="term" value="C:cytoplasm"/>
    <property type="evidence" value="ECO:0007669"/>
    <property type="project" value="TreeGrafter"/>
</dbReference>
<dbReference type="AlphaFoldDB" id="A0A940DQC8"/>